<feature type="region of interest" description="Disordered" evidence="1">
    <location>
        <begin position="1"/>
        <end position="27"/>
    </location>
</feature>
<gene>
    <name evidence="2" type="ORF">NDU88_005123</name>
</gene>
<evidence type="ECO:0000256" key="1">
    <source>
        <dbReference type="SAM" id="MobiDB-lite"/>
    </source>
</evidence>
<evidence type="ECO:0000313" key="3">
    <source>
        <dbReference type="Proteomes" id="UP001066276"/>
    </source>
</evidence>
<accession>A0AAV7T9K3</accession>
<dbReference type="Proteomes" id="UP001066276">
    <property type="component" value="Chromosome 4_1"/>
</dbReference>
<proteinExistence type="predicted"/>
<dbReference type="EMBL" id="JANPWB010000007">
    <property type="protein sequence ID" value="KAJ1173287.1"/>
    <property type="molecule type" value="Genomic_DNA"/>
</dbReference>
<protein>
    <submittedName>
        <fullName evidence="2">Uncharacterized protein</fullName>
    </submittedName>
</protein>
<sequence length="201" mass="22171">MMILLDRRGRGQDGGRSGRLNPSPRQARLQSCRYPDNLHGFDRHRAWLRGHCWPRCGIREVGPPPEYIEPVVDLRPIRRCRAGSRGLLERLQDSSVPCKASPVSVRGAVRDPVALRHTGLEDFRSPHGGGRGSHGSLGDCTSLLGVGTTLHYCPAVRYVWAVALFQDCHLCLCCGEQLAEVRWGALSYNLARPPPISPPPA</sequence>
<keyword evidence="3" id="KW-1185">Reference proteome</keyword>
<reference evidence="2" key="1">
    <citation type="journal article" date="2022" name="bioRxiv">
        <title>Sequencing and chromosome-scale assembly of the giantPleurodeles waltlgenome.</title>
        <authorList>
            <person name="Brown T."/>
            <person name="Elewa A."/>
            <person name="Iarovenko S."/>
            <person name="Subramanian E."/>
            <person name="Araus A.J."/>
            <person name="Petzold A."/>
            <person name="Susuki M."/>
            <person name="Suzuki K.-i.T."/>
            <person name="Hayashi T."/>
            <person name="Toyoda A."/>
            <person name="Oliveira C."/>
            <person name="Osipova E."/>
            <person name="Leigh N.D."/>
            <person name="Simon A."/>
            <person name="Yun M.H."/>
        </authorList>
    </citation>
    <scope>NUCLEOTIDE SEQUENCE</scope>
    <source>
        <strain evidence="2">20211129_DDA</strain>
        <tissue evidence="2">Liver</tissue>
    </source>
</reference>
<name>A0AAV7T9K3_PLEWA</name>
<dbReference type="AlphaFoldDB" id="A0AAV7T9K3"/>
<comment type="caution">
    <text evidence="2">The sequence shown here is derived from an EMBL/GenBank/DDBJ whole genome shotgun (WGS) entry which is preliminary data.</text>
</comment>
<feature type="compositionally biased region" description="Basic and acidic residues" evidence="1">
    <location>
        <begin position="1"/>
        <end position="13"/>
    </location>
</feature>
<evidence type="ECO:0000313" key="2">
    <source>
        <dbReference type="EMBL" id="KAJ1173287.1"/>
    </source>
</evidence>
<organism evidence="2 3">
    <name type="scientific">Pleurodeles waltl</name>
    <name type="common">Iberian ribbed newt</name>
    <dbReference type="NCBI Taxonomy" id="8319"/>
    <lineage>
        <taxon>Eukaryota</taxon>
        <taxon>Metazoa</taxon>
        <taxon>Chordata</taxon>
        <taxon>Craniata</taxon>
        <taxon>Vertebrata</taxon>
        <taxon>Euteleostomi</taxon>
        <taxon>Amphibia</taxon>
        <taxon>Batrachia</taxon>
        <taxon>Caudata</taxon>
        <taxon>Salamandroidea</taxon>
        <taxon>Salamandridae</taxon>
        <taxon>Pleurodelinae</taxon>
        <taxon>Pleurodeles</taxon>
    </lineage>
</organism>